<feature type="region of interest" description="Disordered" evidence="5">
    <location>
        <begin position="244"/>
        <end position="349"/>
    </location>
</feature>
<feature type="region of interest" description="Disordered" evidence="5">
    <location>
        <begin position="118"/>
        <end position="150"/>
    </location>
</feature>
<comment type="subcellular location">
    <subcellularLocation>
        <location evidence="1">Membrane</location>
        <topology evidence="1">Single-pass membrane protein</topology>
    </subcellularLocation>
</comment>
<evidence type="ECO:0000313" key="7">
    <source>
        <dbReference type="EMBL" id="KIW67860.1"/>
    </source>
</evidence>
<evidence type="ECO:0000256" key="5">
    <source>
        <dbReference type="SAM" id="MobiDB-lite"/>
    </source>
</evidence>
<feature type="compositionally biased region" description="Low complexity" evidence="5">
    <location>
        <begin position="323"/>
        <end position="344"/>
    </location>
</feature>
<dbReference type="GO" id="GO:0071944">
    <property type="term" value="C:cell periphery"/>
    <property type="evidence" value="ECO:0007669"/>
    <property type="project" value="UniProtKB-ARBA"/>
</dbReference>
<evidence type="ECO:0000256" key="4">
    <source>
        <dbReference type="ARBA" id="ARBA00023136"/>
    </source>
</evidence>
<keyword evidence="4 6" id="KW-0472">Membrane</keyword>
<feature type="transmembrane region" description="Helical" evidence="6">
    <location>
        <begin position="161"/>
        <end position="183"/>
    </location>
</feature>
<gene>
    <name evidence="7" type="ORF">PV04_07078</name>
</gene>
<protein>
    <recommendedName>
        <fullName evidence="9">Mid2 domain-containing protein</fullName>
    </recommendedName>
</protein>
<dbReference type="PANTHER" id="PTHR15549:SF30">
    <property type="entry name" value="MID2 DOMAIN-CONTAINING PROTEIN"/>
    <property type="match status" value="1"/>
</dbReference>
<evidence type="ECO:0008006" key="9">
    <source>
        <dbReference type="Google" id="ProtNLM"/>
    </source>
</evidence>
<dbReference type="GO" id="GO:0016020">
    <property type="term" value="C:membrane"/>
    <property type="evidence" value="ECO:0007669"/>
    <property type="project" value="UniProtKB-SubCell"/>
</dbReference>
<dbReference type="EMBL" id="KN846959">
    <property type="protein sequence ID" value="KIW67860.1"/>
    <property type="molecule type" value="Genomic_DNA"/>
</dbReference>
<sequence>MSTDTTTDPTTDPTDSVSVTTIDTTLTSLTTSFSTTVTVTESDTTSTPDTSSLPPTTVTSVTSIPESTTVVPPSSTEISSPSVVEVTSTITQTPSTTPEASTTAPPSVVVVTSTFAQDTASDTATDQTTLTSTSATPTPSALSASGSGSGSSSGLGSGAKIAIAVIIPIVVIAAAFLIGFFLWRKRKARKNAEELRKSEMAEYGFNPNSDPTLVAAAGYADNASEGPDDSGGYRGWGATSSNRKASTTLGSNGLGAGGPALSESSSQPGGYGAQASPNTASDRYSEAPLMNGHPESGDGVGALGAGAGGLHRHRSGTGDIRRGPSNASSAYSSGHHSEASSEAPHIPGPYYQEEVPYNIYNDANASHGPYGDGSYGGAGVQPVIRDNQARRNTRIERAPTFPQAQGGIAQNF</sequence>
<evidence type="ECO:0000256" key="3">
    <source>
        <dbReference type="ARBA" id="ARBA00022989"/>
    </source>
</evidence>
<keyword evidence="2 6" id="KW-0812">Transmembrane</keyword>
<feature type="compositionally biased region" description="Gly residues" evidence="5">
    <location>
        <begin position="298"/>
        <end position="309"/>
    </location>
</feature>
<feature type="region of interest" description="Disordered" evidence="5">
    <location>
        <begin position="40"/>
        <end position="106"/>
    </location>
</feature>
<evidence type="ECO:0000313" key="8">
    <source>
        <dbReference type="Proteomes" id="UP000054266"/>
    </source>
</evidence>
<evidence type="ECO:0000256" key="2">
    <source>
        <dbReference type="ARBA" id="ARBA00022692"/>
    </source>
</evidence>
<evidence type="ECO:0000256" key="1">
    <source>
        <dbReference type="ARBA" id="ARBA00004167"/>
    </source>
</evidence>
<dbReference type="AlphaFoldDB" id="A0A0D2FMF5"/>
<reference evidence="7 8" key="1">
    <citation type="submission" date="2015-01" db="EMBL/GenBank/DDBJ databases">
        <title>The Genome Sequence of Capronia semiimmersa CBS27337.</title>
        <authorList>
            <consortium name="The Broad Institute Genomics Platform"/>
            <person name="Cuomo C."/>
            <person name="de Hoog S."/>
            <person name="Gorbushina A."/>
            <person name="Stielow B."/>
            <person name="Teixiera M."/>
            <person name="Abouelleil A."/>
            <person name="Chapman S.B."/>
            <person name="Priest M."/>
            <person name="Young S.K."/>
            <person name="Wortman J."/>
            <person name="Nusbaum C."/>
            <person name="Birren B."/>
        </authorList>
    </citation>
    <scope>NUCLEOTIDE SEQUENCE [LARGE SCALE GENOMIC DNA]</scope>
    <source>
        <strain evidence="7 8">CBS 27337</strain>
    </source>
</reference>
<feature type="compositionally biased region" description="Low complexity" evidence="5">
    <location>
        <begin position="118"/>
        <end position="146"/>
    </location>
</feature>
<name>A0A0D2FMF5_9EURO</name>
<proteinExistence type="predicted"/>
<keyword evidence="8" id="KW-1185">Reference proteome</keyword>
<keyword evidence="3 6" id="KW-1133">Transmembrane helix</keyword>
<organism evidence="7 8">
    <name type="scientific">Phialophora macrospora</name>
    <dbReference type="NCBI Taxonomy" id="1851006"/>
    <lineage>
        <taxon>Eukaryota</taxon>
        <taxon>Fungi</taxon>
        <taxon>Dikarya</taxon>
        <taxon>Ascomycota</taxon>
        <taxon>Pezizomycotina</taxon>
        <taxon>Eurotiomycetes</taxon>
        <taxon>Chaetothyriomycetidae</taxon>
        <taxon>Chaetothyriales</taxon>
        <taxon>Herpotrichiellaceae</taxon>
        <taxon>Phialophora</taxon>
    </lineage>
</organism>
<dbReference type="InterPro" id="IPR051694">
    <property type="entry name" value="Immunoregulatory_rcpt-like"/>
</dbReference>
<dbReference type="STRING" id="5601.A0A0D2FMF5"/>
<dbReference type="Proteomes" id="UP000054266">
    <property type="component" value="Unassembled WGS sequence"/>
</dbReference>
<dbReference type="HOGENOM" id="CLU_042190_1_0_1"/>
<evidence type="ECO:0000256" key="6">
    <source>
        <dbReference type="SAM" id="Phobius"/>
    </source>
</evidence>
<dbReference type="PANTHER" id="PTHR15549">
    <property type="entry name" value="PAIRED IMMUNOGLOBULIN-LIKE TYPE 2 RECEPTOR"/>
    <property type="match status" value="1"/>
</dbReference>
<accession>A0A0D2FMF5</accession>